<feature type="domain" description="Response regulatory" evidence="4">
    <location>
        <begin position="7"/>
        <end position="123"/>
    </location>
</feature>
<dbReference type="SUPFAM" id="SSF52172">
    <property type="entry name" value="CheY-like"/>
    <property type="match status" value="1"/>
</dbReference>
<evidence type="ECO:0000313" key="7">
    <source>
        <dbReference type="Proteomes" id="UP000294902"/>
    </source>
</evidence>
<gene>
    <name evidence="6" type="ORF">EDC18_106163</name>
</gene>
<keyword evidence="3" id="KW-0597">Phosphoprotein</keyword>
<dbReference type="PROSITE" id="PS50930">
    <property type="entry name" value="HTH_LYTTR"/>
    <property type="match status" value="1"/>
</dbReference>
<dbReference type="GO" id="GO:0003677">
    <property type="term" value="F:DNA binding"/>
    <property type="evidence" value="ECO:0007669"/>
    <property type="project" value="InterPro"/>
</dbReference>
<evidence type="ECO:0000259" key="4">
    <source>
        <dbReference type="PROSITE" id="PS50110"/>
    </source>
</evidence>
<dbReference type="InterPro" id="IPR011006">
    <property type="entry name" value="CheY-like_superfamily"/>
</dbReference>
<dbReference type="AlphaFoldDB" id="A0A4R3MNU4"/>
<evidence type="ECO:0000313" key="6">
    <source>
        <dbReference type="EMBL" id="TCT14359.1"/>
    </source>
</evidence>
<dbReference type="Proteomes" id="UP000294902">
    <property type="component" value="Unassembled WGS sequence"/>
</dbReference>
<evidence type="ECO:0000259" key="5">
    <source>
        <dbReference type="PROSITE" id="PS50930"/>
    </source>
</evidence>
<name>A0A4R3MNU4_9FIRM</name>
<feature type="modified residue" description="4-aspartylphosphate" evidence="3">
    <location>
        <position position="60"/>
    </location>
</feature>
<dbReference type="SMART" id="SM00448">
    <property type="entry name" value="REC"/>
    <property type="match status" value="1"/>
</dbReference>
<dbReference type="InterPro" id="IPR046947">
    <property type="entry name" value="LytR-like"/>
</dbReference>
<dbReference type="Gene3D" id="2.40.50.1020">
    <property type="entry name" value="LytTr DNA-binding domain"/>
    <property type="match status" value="1"/>
</dbReference>
<dbReference type="EMBL" id="SMAL01000006">
    <property type="protein sequence ID" value="TCT14359.1"/>
    <property type="molecule type" value="Genomic_DNA"/>
</dbReference>
<dbReference type="Gene3D" id="3.40.50.2300">
    <property type="match status" value="1"/>
</dbReference>
<dbReference type="GO" id="GO:0000156">
    <property type="term" value="F:phosphorelay response regulator activity"/>
    <property type="evidence" value="ECO:0007669"/>
    <property type="project" value="InterPro"/>
</dbReference>
<dbReference type="Pfam" id="PF00072">
    <property type="entry name" value="Response_reg"/>
    <property type="match status" value="1"/>
</dbReference>
<comment type="function">
    <text evidence="2">May play the central regulatory role in sporulation. It may be an element of the effector pathway responsible for the activation of sporulation genes in response to nutritional stress. Spo0A may act in concert with spo0H (a sigma factor) to control the expression of some genes that are critical to the sporulation process.</text>
</comment>
<dbReference type="PROSITE" id="PS50110">
    <property type="entry name" value="RESPONSE_REGULATORY"/>
    <property type="match status" value="1"/>
</dbReference>
<protein>
    <recommendedName>
        <fullName evidence="1">Stage 0 sporulation protein A homolog</fullName>
    </recommendedName>
</protein>
<dbReference type="RefSeq" id="WP_165878547.1">
    <property type="nucleotide sequence ID" value="NZ_SMAL01000006.1"/>
</dbReference>
<keyword evidence="7" id="KW-1185">Reference proteome</keyword>
<dbReference type="PANTHER" id="PTHR37299:SF1">
    <property type="entry name" value="STAGE 0 SPORULATION PROTEIN A HOMOLOG"/>
    <property type="match status" value="1"/>
</dbReference>
<dbReference type="InterPro" id="IPR007492">
    <property type="entry name" value="LytTR_DNA-bd_dom"/>
</dbReference>
<dbReference type="SMART" id="SM00850">
    <property type="entry name" value="LytTR"/>
    <property type="match status" value="1"/>
</dbReference>
<reference evidence="6 7" key="1">
    <citation type="submission" date="2019-03" db="EMBL/GenBank/DDBJ databases">
        <title>Genomic Encyclopedia of Type Strains, Phase IV (KMG-IV): sequencing the most valuable type-strain genomes for metagenomic binning, comparative biology and taxonomic classification.</title>
        <authorList>
            <person name="Goeker M."/>
        </authorList>
    </citation>
    <scope>NUCLEOTIDE SEQUENCE [LARGE SCALE GENOMIC DNA]</scope>
    <source>
        <strain evidence="6 7">DSM 24629</strain>
    </source>
</reference>
<dbReference type="InterPro" id="IPR001789">
    <property type="entry name" value="Sig_transdc_resp-reg_receiver"/>
</dbReference>
<proteinExistence type="predicted"/>
<sequence length="238" mass="27615">MSNKIISIAICDDEKIIQDIVRTKCESYLDENNMSYEISTFSNGMELLKDNKKFDIFFLDVEMPGMNGFSIAESINRVHKDVCIIFLTSHVEMVQKAFKVKAFRYLFKPIIEEDFFEALRDGIKEIYDVKKIIINQKEKTSIVSVNEIIYIEALGDNTAVYTTEEVYISNKTLKALSEVLDESIFVRCHKSYIVSLRHIKEIESRVIVTTSNIKIPIAVRSKKMVKEKLREYVRENAI</sequence>
<dbReference type="Pfam" id="PF04397">
    <property type="entry name" value="LytTR"/>
    <property type="match status" value="1"/>
</dbReference>
<organism evidence="6 7">
    <name type="scientific">Natranaerovirga pectinivora</name>
    <dbReference type="NCBI Taxonomy" id="682400"/>
    <lineage>
        <taxon>Bacteria</taxon>
        <taxon>Bacillati</taxon>
        <taxon>Bacillota</taxon>
        <taxon>Clostridia</taxon>
        <taxon>Lachnospirales</taxon>
        <taxon>Natranaerovirgaceae</taxon>
        <taxon>Natranaerovirga</taxon>
    </lineage>
</organism>
<evidence type="ECO:0000256" key="2">
    <source>
        <dbReference type="ARBA" id="ARBA00024867"/>
    </source>
</evidence>
<evidence type="ECO:0000256" key="1">
    <source>
        <dbReference type="ARBA" id="ARBA00018672"/>
    </source>
</evidence>
<evidence type="ECO:0000256" key="3">
    <source>
        <dbReference type="PROSITE-ProRule" id="PRU00169"/>
    </source>
</evidence>
<dbReference type="PANTHER" id="PTHR37299">
    <property type="entry name" value="TRANSCRIPTIONAL REGULATOR-RELATED"/>
    <property type="match status" value="1"/>
</dbReference>
<feature type="domain" description="HTH LytTR-type" evidence="5">
    <location>
        <begin position="132"/>
        <end position="231"/>
    </location>
</feature>
<comment type="caution">
    <text evidence="6">The sequence shown here is derived from an EMBL/GenBank/DDBJ whole genome shotgun (WGS) entry which is preliminary data.</text>
</comment>
<accession>A0A4R3MNU4</accession>